<dbReference type="STRING" id="767452.AVL62_14420"/>
<comment type="subcellular location">
    <subcellularLocation>
        <location evidence="1">Cell membrane</location>
        <topology evidence="1">Multi-pass membrane protein</topology>
    </subcellularLocation>
</comment>
<name>A0A0W8I466_9MICO</name>
<dbReference type="InterPro" id="IPR013525">
    <property type="entry name" value="ABC2_TM"/>
</dbReference>
<evidence type="ECO:0000256" key="4">
    <source>
        <dbReference type="ARBA" id="ARBA00022989"/>
    </source>
</evidence>
<proteinExistence type="predicted"/>
<feature type="transmembrane region" description="Helical" evidence="6">
    <location>
        <begin position="308"/>
        <end position="327"/>
    </location>
</feature>
<evidence type="ECO:0000256" key="1">
    <source>
        <dbReference type="ARBA" id="ARBA00004651"/>
    </source>
</evidence>
<evidence type="ECO:0000313" key="8">
    <source>
        <dbReference type="EMBL" id="KUG52770.1"/>
    </source>
</evidence>
<dbReference type="EMBL" id="LQBL01000029">
    <property type="protein sequence ID" value="KUG52770.1"/>
    <property type="molecule type" value="Genomic_DNA"/>
</dbReference>
<dbReference type="Proteomes" id="UP000054837">
    <property type="component" value="Unassembled WGS sequence"/>
</dbReference>
<evidence type="ECO:0000259" key="7">
    <source>
        <dbReference type="Pfam" id="PF12698"/>
    </source>
</evidence>
<dbReference type="Gene3D" id="3.40.1710.10">
    <property type="entry name" value="abc type-2 transporter like domain"/>
    <property type="match status" value="1"/>
</dbReference>
<gene>
    <name evidence="8" type="ORF">AVL62_14420</name>
</gene>
<organism evidence="8 9">
    <name type="scientific">Serinicoccus chungangensis</name>
    <dbReference type="NCBI Taxonomy" id="767452"/>
    <lineage>
        <taxon>Bacteria</taxon>
        <taxon>Bacillati</taxon>
        <taxon>Actinomycetota</taxon>
        <taxon>Actinomycetes</taxon>
        <taxon>Micrococcales</taxon>
        <taxon>Ornithinimicrobiaceae</taxon>
        <taxon>Serinicoccus</taxon>
    </lineage>
</organism>
<dbReference type="PANTHER" id="PTHR30294">
    <property type="entry name" value="MEMBRANE COMPONENT OF ABC TRANSPORTER YHHJ-RELATED"/>
    <property type="match status" value="1"/>
</dbReference>
<keyword evidence="9" id="KW-1185">Reference proteome</keyword>
<feature type="transmembrane region" description="Helical" evidence="6">
    <location>
        <begin position="364"/>
        <end position="382"/>
    </location>
</feature>
<dbReference type="GO" id="GO:0005886">
    <property type="term" value="C:plasma membrane"/>
    <property type="evidence" value="ECO:0007669"/>
    <property type="project" value="UniProtKB-SubCell"/>
</dbReference>
<keyword evidence="5 6" id="KW-0472">Membrane</keyword>
<protein>
    <recommendedName>
        <fullName evidence="7">ABC-2 type transporter transmembrane domain-containing protein</fullName>
    </recommendedName>
</protein>
<keyword evidence="4 6" id="KW-1133">Transmembrane helix</keyword>
<dbReference type="PANTHER" id="PTHR30294:SF38">
    <property type="entry name" value="TRANSPORT PERMEASE PROTEIN"/>
    <property type="match status" value="1"/>
</dbReference>
<dbReference type="GO" id="GO:0140359">
    <property type="term" value="F:ABC-type transporter activity"/>
    <property type="evidence" value="ECO:0007669"/>
    <property type="project" value="InterPro"/>
</dbReference>
<evidence type="ECO:0000256" key="5">
    <source>
        <dbReference type="ARBA" id="ARBA00023136"/>
    </source>
</evidence>
<keyword evidence="3 6" id="KW-0812">Transmembrane</keyword>
<dbReference type="RefSeq" id="WP_058891844.1">
    <property type="nucleotide sequence ID" value="NZ_LQBL01000029.1"/>
</dbReference>
<evidence type="ECO:0000256" key="3">
    <source>
        <dbReference type="ARBA" id="ARBA00022692"/>
    </source>
</evidence>
<dbReference type="InterPro" id="IPR051449">
    <property type="entry name" value="ABC-2_transporter_component"/>
</dbReference>
<sequence length="389" mass="39614">MGRVLVMVGSDLRQQVLDRSIFIFGLAVPLALMWVFSLVFAPLAEELEPVTVAVSGPAEDPLTGTLAETLDGLDDAVDTTVLEVDAAEVPTLLADAEVGAAVLVPDGFSAALAEGDAPQVQVRLPESPGLEGEVVTAVVDGVLRQFTATARTAAAAEELGAQPQEVDAVLAEDAATGPAVLWAPGETADEQLSARESIVAGQAGFFLLFTVGFGVLGLVVEREWGTLARLLSMPIPSWWVPLSKGLSSWALGVVATGVLLLAGSLLFDDVHLGSPGVIAVLLLAVVAAATSIMFVIAKVARTAEQAGVAQTIVAITLGMSGGAFFRVGSEGLLGTVLQLNPVTALGRGLGITAGGGGVADLTPVLVAMGLMCVVMATLAVLVPGRRDVL</sequence>
<evidence type="ECO:0000313" key="9">
    <source>
        <dbReference type="Proteomes" id="UP000054837"/>
    </source>
</evidence>
<comment type="caution">
    <text evidence="8">The sequence shown here is derived from an EMBL/GenBank/DDBJ whole genome shotgun (WGS) entry which is preliminary data.</text>
</comment>
<feature type="transmembrane region" description="Helical" evidence="6">
    <location>
        <begin position="21"/>
        <end position="44"/>
    </location>
</feature>
<feature type="transmembrane region" description="Helical" evidence="6">
    <location>
        <begin position="199"/>
        <end position="220"/>
    </location>
</feature>
<accession>A0A0W8I466</accession>
<dbReference type="AlphaFoldDB" id="A0A0W8I466"/>
<evidence type="ECO:0000256" key="2">
    <source>
        <dbReference type="ARBA" id="ARBA00022475"/>
    </source>
</evidence>
<evidence type="ECO:0000256" key="6">
    <source>
        <dbReference type="SAM" id="Phobius"/>
    </source>
</evidence>
<reference evidence="8 9" key="1">
    <citation type="submission" date="2015-12" db="EMBL/GenBank/DDBJ databases">
        <title>Serinicoccus chungangenesis strain CD08_5 genome sequencing and assembly.</title>
        <authorList>
            <person name="Chander A.M."/>
            <person name="Kaur G."/>
            <person name="Nair G.R."/>
            <person name="Dhawan D.K."/>
            <person name="Kochhar R.K."/>
            <person name="Mayilraj S."/>
            <person name="Bhadada S.K."/>
        </authorList>
    </citation>
    <scope>NUCLEOTIDE SEQUENCE [LARGE SCALE GENOMIC DNA]</scope>
    <source>
        <strain evidence="8 9">CD08_5</strain>
    </source>
</reference>
<feature type="transmembrane region" description="Helical" evidence="6">
    <location>
        <begin position="246"/>
        <end position="267"/>
    </location>
</feature>
<dbReference type="Pfam" id="PF12698">
    <property type="entry name" value="ABC2_membrane_3"/>
    <property type="match status" value="1"/>
</dbReference>
<feature type="domain" description="ABC-2 type transporter transmembrane" evidence="7">
    <location>
        <begin position="19"/>
        <end position="381"/>
    </location>
</feature>
<keyword evidence="2" id="KW-1003">Cell membrane</keyword>
<feature type="transmembrane region" description="Helical" evidence="6">
    <location>
        <begin position="273"/>
        <end position="296"/>
    </location>
</feature>